<comment type="caution">
    <text evidence="4">The sequence shown here is derived from an EMBL/GenBank/DDBJ whole genome shotgun (WGS) entry which is preliminary data.</text>
</comment>
<dbReference type="Pfam" id="PF00550">
    <property type="entry name" value="PP-binding"/>
    <property type="match status" value="1"/>
</dbReference>
<reference evidence="6 7" key="1">
    <citation type="submission" date="2019-11" db="EMBL/GenBank/DDBJ databases">
        <title>First report of rice panicle blight caused by Xanthomonas sp. in Iran.</title>
        <authorList>
            <person name="Mirghasempour S.A."/>
            <person name="Huang S."/>
            <person name="Brady C.L."/>
            <person name="Studholme D.J."/>
        </authorList>
    </citation>
    <scope>NUCLEOTIDE SEQUENCE [LARGE SCALE GENOMIC DNA]</scope>
    <source>
        <strain evidence="4 7">ASD011</strain>
        <strain evidence="6">SAM114</strain>
    </source>
</reference>
<sequence>QELLGLEQVGRQDNFFELGGHSLLVMQLVIRIRERLQVEVPLRALFEQPTFSSLAAMVVNEQLKLFSTSDVVAVEDGLSDLSEEELLALLANGVDHER</sequence>
<feature type="domain" description="Carrier" evidence="3">
    <location>
        <begin position="1"/>
        <end position="62"/>
    </location>
</feature>
<dbReference type="RefSeq" id="WP_153753568.1">
    <property type="nucleotide sequence ID" value="NZ_WJPM01000032.1"/>
</dbReference>
<dbReference type="PROSITE" id="PS50075">
    <property type="entry name" value="CARRIER"/>
    <property type="match status" value="1"/>
</dbReference>
<dbReference type="GO" id="GO:0005737">
    <property type="term" value="C:cytoplasm"/>
    <property type="evidence" value="ECO:0007669"/>
    <property type="project" value="TreeGrafter"/>
</dbReference>
<dbReference type="PANTHER" id="PTHR45527">
    <property type="entry name" value="NONRIBOSOMAL PEPTIDE SYNTHETASE"/>
    <property type="match status" value="1"/>
</dbReference>
<dbReference type="GO" id="GO:0043041">
    <property type="term" value="P:amino acid activation for nonribosomal peptide biosynthetic process"/>
    <property type="evidence" value="ECO:0007669"/>
    <property type="project" value="TreeGrafter"/>
</dbReference>
<dbReference type="GO" id="GO:0031177">
    <property type="term" value="F:phosphopantetheine binding"/>
    <property type="evidence" value="ECO:0007669"/>
    <property type="project" value="TreeGrafter"/>
</dbReference>
<gene>
    <name evidence="4" type="ORF">GIY21_20795</name>
    <name evidence="5" type="ORF">GIY22_20805</name>
</gene>
<dbReference type="Proteomes" id="UP000437931">
    <property type="component" value="Unassembled WGS sequence"/>
</dbReference>
<evidence type="ECO:0000259" key="3">
    <source>
        <dbReference type="PROSITE" id="PS50075"/>
    </source>
</evidence>
<dbReference type="AlphaFoldDB" id="A0A6N7QHZ1"/>
<accession>A0A6N7QHZ1</accession>
<dbReference type="EMBL" id="WJPM01000032">
    <property type="protein sequence ID" value="MRH77072.1"/>
    <property type="molecule type" value="Genomic_DNA"/>
</dbReference>
<keyword evidence="1" id="KW-0596">Phosphopantetheine</keyword>
<dbReference type="GO" id="GO:0044550">
    <property type="term" value="P:secondary metabolite biosynthetic process"/>
    <property type="evidence" value="ECO:0007669"/>
    <property type="project" value="TreeGrafter"/>
</dbReference>
<dbReference type="FunFam" id="1.10.1200.10:FF:000016">
    <property type="entry name" value="Non-ribosomal peptide synthase"/>
    <property type="match status" value="1"/>
</dbReference>
<keyword evidence="6" id="KW-1185">Reference proteome</keyword>
<dbReference type="PANTHER" id="PTHR45527:SF1">
    <property type="entry name" value="FATTY ACID SYNTHASE"/>
    <property type="match status" value="1"/>
</dbReference>
<keyword evidence="2" id="KW-0597">Phosphoprotein</keyword>
<organism evidence="4 7">
    <name type="scientific">Xanthomonas sontii</name>
    <dbReference type="NCBI Taxonomy" id="2650745"/>
    <lineage>
        <taxon>Bacteria</taxon>
        <taxon>Pseudomonadati</taxon>
        <taxon>Pseudomonadota</taxon>
        <taxon>Gammaproteobacteria</taxon>
        <taxon>Lysobacterales</taxon>
        <taxon>Lysobacteraceae</taxon>
        <taxon>Xanthomonas</taxon>
    </lineage>
</organism>
<evidence type="ECO:0000256" key="2">
    <source>
        <dbReference type="ARBA" id="ARBA00022553"/>
    </source>
</evidence>
<evidence type="ECO:0000313" key="5">
    <source>
        <dbReference type="EMBL" id="MRH77072.1"/>
    </source>
</evidence>
<evidence type="ECO:0000313" key="6">
    <source>
        <dbReference type="Proteomes" id="UP000437931"/>
    </source>
</evidence>
<dbReference type="InterPro" id="IPR009081">
    <property type="entry name" value="PP-bd_ACP"/>
</dbReference>
<reference evidence="5" key="2">
    <citation type="journal article" date="2020" name="Plant Dis.">
        <title>A Grain Rot of Rice in Iran Caused by a Xanthomonas Strain Closely Related to X. sacchari.</title>
        <authorList>
            <person name="Mirghasempour S.A."/>
            <person name="Huang S."/>
            <person name="Studholme D.J."/>
            <person name="Brady C.L."/>
        </authorList>
    </citation>
    <scope>NUCLEOTIDE SEQUENCE</scope>
    <source>
        <strain evidence="5">SAM114</strain>
    </source>
</reference>
<dbReference type="EMBL" id="WJPN01000032">
    <property type="protein sequence ID" value="MRH02741.1"/>
    <property type="molecule type" value="Genomic_DNA"/>
</dbReference>
<dbReference type="GO" id="GO:0072330">
    <property type="term" value="P:monocarboxylic acid biosynthetic process"/>
    <property type="evidence" value="ECO:0007669"/>
    <property type="project" value="UniProtKB-ARBA"/>
</dbReference>
<dbReference type="Proteomes" id="UP000439314">
    <property type="component" value="Unassembled WGS sequence"/>
</dbReference>
<evidence type="ECO:0000256" key="1">
    <source>
        <dbReference type="ARBA" id="ARBA00022450"/>
    </source>
</evidence>
<evidence type="ECO:0000313" key="7">
    <source>
        <dbReference type="Proteomes" id="UP000439314"/>
    </source>
</evidence>
<dbReference type="SUPFAM" id="SSF47336">
    <property type="entry name" value="ACP-like"/>
    <property type="match status" value="1"/>
</dbReference>
<protein>
    <recommendedName>
        <fullName evidence="3">Carrier domain-containing protein</fullName>
    </recommendedName>
</protein>
<dbReference type="InterPro" id="IPR036736">
    <property type="entry name" value="ACP-like_sf"/>
</dbReference>
<feature type="non-terminal residue" evidence="4">
    <location>
        <position position="1"/>
    </location>
</feature>
<name>A0A6N7QHZ1_9XANT</name>
<proteinExistence type="predicted"/>
<dbReference type="Gene3D" id="1.10.1200.10">
    <property type="entry name" value="ACP-like"/>
    <property type="match status" value="1"/>
</dbReference>
<evidence type="ECO:0000313" key="4">
    <source>
        <dbReference type="EMBL" id="MRH02741.1"/>
    </source>
</evidence>